<gene>
    <name evidence="1" type="ordered locus">Slip_0488</name>
</gene>
<reference evidence="2" key="1">
    <citation type="journal article" date="2010" name="Stand. Genomic Sci.">
        <title>Complete genome sequence of Syntrophothermus lipocalidus type strain (TGB-C1T).</title>
        <authorList>
            <consortium name="US DOE Joint Genome Institute (JGI-PGF)"/>
            <person name="Djao O."/>
            <person name="Zhang X."/>
            <person name="Lucas S."/>
            <person name="Lapidus A."/>
            <person name="Glavina Del Rio T."/>
            <person name="Nolan M."/>
            <person name="Tice H."/>
            <person name="Cheng J."/>
            <person name="Han C."/>
            <person name="Tapia R."/>
            <person name="Goodwin L."/>
            <person name="Pitluck S."/>
            <person name="Liolios K."/>
            <person name="Ivanova N."/>
            <person name="Mavromatis K."/>
            <person name="Mikhailova N."/>
            <person name="Ovchinnikova G."/>
            <person name="Pati A."/>
            <person name="Brambilla E."/>
            <person name="Chen A."/>
            <person name="Palaniappan K."/>
            <person name="Land M."/>
            <person name="Hauser L."/>
            <person name="Chang Y."/>
            <person name="Jeffries C."/>
            <person name="Rohde M."/>
            <person name="Sikorski J."/>
            <person name="Spring S."/>
            <person name="Goker M."/>
            <person name="Detter J."/>
            <person name="Woyke T."/>
            <person name="Bristow J."/>
            <person name="Eisen J."/>
            <person name="Markowitz V."/>
            <person name="Hugenholtz P."/>
            <person name="Kyrpides N."/>
            <person name="Klenk H."/>
        </authorList>
    </citation>
    <scope>NUCLEOTIDE SEQUENCE [LARGE SCALE GENOMIC DNA]</scope>
    <source>
        <strain evidence="2">DSM 12680 / TGB-C1</strain>
    </source>
</reference>
<dbReference type="STRING" id="643648.Slip_0488"/>
<dbReference type="eggNOG" id="ENOG5030WVY">
    <property type="taxonomic scope" value="Bacteria"/>
</dbReference>
<accession>D7CKN7</accession>
<organism evidence="1 2">
    <name type="scientific">Syntrophothermus lipocalidus (strain DSM 12680 / TGB-C1)</name>
    <dbReference type="NCBI Taxonomy" id="643648"/>
    <lineage>
        <taxon>Bacteria</taxon>
        <taxon>Bacillati</taxon>
        <taxon>Bacillota</taxon>
        <taxon>Clostridia</taxon>
        <taxon>Eubacteriales</taxon>
        <taxon>Syntrophomonadaceae</taxon>
        <taxon>Syntrophothermus</taxon>
    </lineage>
</organism>
<sequence length="296" mass="33220">MVNDRGREQQDTQQLCSGEARDDEVAEHFNLVQNVIVNRLDDKTLLSQCSYLSSFQEASAWITANAADFVIRGAGLEVYRSTDEQPGYYGFPELAGLEAYLHSGSNIKNIIGRDQQLARELISECVKGIIQAEFFLYEERGYPTQQDYFDHWCAINDKTCYTFSHQDEVEGDWSQHATGVKRKCNLFNRSHVLNFEKGDNGGIVSGTFIDTYHEINILLRLDERNVVLDARAAHVRIPDKVCVSGAAGLPKLVGHSLAEMKKKEIIYLVGHRDGCIHLSELVYDACRLIRAAGANG</sequence>
<name>D7CKN7_SYNLT</name>
<dbReference type="AlphaFoldDB" id="D7CKN7"/>
<dbReference type="InterPro" id="IPR021312">
    <property type="entry name" value="DUF2889"/>
</dbReference>
<dbReference type="Pfam" id="PF11136">
    <property type="entry name" value="DUF2889"/>
    <property type="match status" value="1"/>
</dbReference>
<proteinExistence type="predicted"/>
<dbReference type="HOGENOM" id="CLU_939855_0_0_9"/>
<reference evidence="1 2" key="2">
    <citation type="journal article" date="2010" name="Stand. Genomic Sci.">
        <title>Complete genome sequence of Syntrophothermus lipocalidus type strain (TGB-C1).</title>
        <authorList>
            <person name="Djao O.D."/>
            <person name="Zhang X."/>
            <person name="Lucas S."/>
            <person name="Lapidus A."/>
            <person name="Del Rio T.G."/>
            <person name="Nolan M."/>
            <person name="Tice H."/>
            <person name="Cheng J.F."/>
            <person name="Han C."/>
            <person name="Tapia R."/>
            <person name="Goodwin L."/>
            <person name="Pitluck S."/>
            <person name="Liolios K."/>
            <person name="Ivanova N."/>
            <person name="Mavromatis K."/>
            <person name="Mikhailova N."/>
            <person name="Ovchinnikova G."/>
            <person name="Pati A."/>
            <person name="Brambilla E."/>
            <person name="Chen A."/>
            <person name="Palaniappan K."/>
            <person name="Land M."/>
            <person name="Hauser L."/>
            <person name="Chang Y.J."/>
            <person name="Jeffries C.D."/>
            <person name="Rohde M."/>
            <person name="Sikorski J."/>
            <person name="Spring S."/>
            <person name="Goker M."/>
            <person name="Detter J.C."/>
            <person name="Woyke T."/>
            <person name="Bristow J."/>
            <person name="Eisen J.A."/>
            <person name="Markowitz V."/>
            <person name="Hugenholtz P."/>
            <person name="Kyrpides N.C."/>
            <person name="Klenk H.P."/>
        </authorList>
    </citation>
    <scope>NUCLEOTIDE SEQUENCE [LARGE SCALE GENOMIC DNA]</scope>
    <source>
        <strain evidence="2">DSM 12680 / TGB-C1</strain>
    </source>
</reference>
<evidence type="ECO:0000313" key="1">
    <source>
        <dbReference type="EMBL" id="ADI01272.1"/>
    </source>
</evidence>
<keyword evidence="2" id="KW-1185">Reference proteome</keyword>
<dbReference type="EMBL" id="CP002048">
    <property type="protein sequence ID" value="ADI01272.1"/>
    <property type="molecule type" value="Genomic_DNA"/>
</dbReference>
<evidence type="ECO:0008006" key="3">
    <source>
        <dbReference type="Google" id="ProtNLM"/>
    </source>
</evidence>
<protein>
    <recommendedName>
        <fullName evidence="3">DUF2889 domain-containing protein</fullName>
    </recommendedName>
</protein>
<dbReference type="KEGG" id="slp:Slip_0488"/>
<dbReference type="Proteomes" id="UP000000378">
    <property type="component" value="Chromosome"/>
</dbReference>
<evidence type="ECO:0000313" key="2">
    <source>
        <dbReference type="Proteomes" id="UP000000378"/>
    </source>
</evidence>